<name>A0A6G8Q134_9ACTN</name>
<protein>
    <submittedName>
        <fullName evidence="3">TIM barrel protein</fullName>
    </submittedName>
</protein>
<keyword evidence="4" id="KW-1185">Reference proteome</keyword>
<dbReference type="PANTHER" id="PTHR12110:SF53">
    <property type="entry name" value="BLR5974 PROTEIN"/>
    <property type="match status" value="1"/>
</dbReference>
<feature type="compositionally biased region" description="Basic and acidic residues" evidence="1">
    <location>
        <begin position="258"/>
        <end position="271"/>
    </location>
</feature>
<reference evidence="3 4" key="1">
    <citation type="submission" date="2019-10" db="EMBL/GenBank/DDBJ databases">
        <title>Rubrobacter sp nov SCSIO 52915 isolated from a deep-sea sediment in the South China Sea.</title>
        <authorList>
            <person name="Chen R.W."/>
        </authorList>
    </citation>
    <scope>NUCLEOTIDE SEQUENCE [LARGE SCALE GENOMIC DNA]</scope>
    <source>
        <strain evidence="3 4">SCSIO 52915</strain>
    </source>
</reference>
<dbReference type="Proteomes" id="UP000502706">
    <property type="component" value="Chromosome"/>
</dbReference>
<dbReference type="InterPro" id="IPR013022">
    <property type="entry name" value="Xyl_isomerase-like_TIM-brl"/>
</dbReference>
<dbReference type="PANTHER" id="PTHR12110">
    <property type="entry name" value="HYDROXYPYRUVATE ISOMERASE"/>
    <property type="match status" value="1"/>
</dbReference>
<organism evidence="3 4">
    <name type="scientific">Rubrobacter marinus</name>
    <dbReference type="NCBI Taxonomy" id="2653852"/>
    <lineage>
        <taxon>Bacteria</taxon>
        <taxon>Bacillati</taxon>
        <taxon>Actinomycetota</taxon>
        <taxon>Rubrobacteria</taxon>
        <taxon>Rubrobacterales</taxon>
        <taxon>Rubrobacteraceae</taxon>
        <taxon>Rubrobacter</taxon>
    </lineage>
</organism>
<dbReference type="RefSeq" id="WP_166397796.1">
    <property type="nucleotide sequence ID" value="NZ_CP045121.1"/>
</dbReference>
<sequence>MWSCGRKASGDPRGALDPARLDRVLEPLLDAGLAYTVHAPLEIDLMDPTSRELQRDVLDASLRFARAVGADVVVCHAGQRVGARDAPHRLKDQLACERDALREAGEIAGEMGAVIAVENYYPELPILRGEVYDYSVWPSELAEQISAVDHPCVGLCLDVGHAALAARAFGFDYLEECAAVAPLVRHLHLHDNLRKPNLTGNPPVSEHTVYGLGDLHLPPGRGTIPSKRLSAAWISPTTLPAASSSPRTLVPGPGGSADRPRARTHGDDAPEKNPSLENGVRQGFSRQETASSDGAKTGPPARHHQCPTSKEAEGKIGPVAEELLSRPGRYRP</sequence>
<dbReference type="InterPro" id="IPR036237">
    <property type="entry name" value="Xyl_isomerase-like_sf"/>
</dbReference>
<dbReference type="EMBL" id="CP045121">
    <property type="protein sequence ID" value="QIN80120.1"/>
    <property type="molecule type" value="Genomic_DNA"/>
</dbReference>
<dbReference type="KEGG" id="rmar:GBA65_18130"/>
<feature type="compositionally biased region" description="Polar residues" evidence="1">
    <location>
        <begin position="284"/>
        <end position="294"/>
    </location>
</feature>
<evidence type="ECO:0000313" key="3">
    <source>
        <dbReference type="EMBL" id="QIN80120.1"/>
    </source>
</evidence>
<evidence type="ECO:0000259" key="2">
    <source>
        <dbReference type="Pfam" id="PF01261"/>
    </source>
</evidence>
<feature type="region of interest" description="Disordered" evidence="1">
    <location>
        <begin position="238"/>
        <end position="332"/>
    </location>
</feature>
<accession>A0A6G8Q134</accession>
<dbReference type="SUPFAM" id="SSF51658">
    <property type="entry name" value="Xylose isomerase-like"/>
    <property type="match status" value="1"/>
</dbReference>
<evidence type="ECO:0000256" key="1">
    <source>
        <dbReference type="SAM" id="MobiDB-lite"/>
    </source>
</evidence>
<gene>
    <name evidence="3" type="ORF">GBA65_18130</name>
</gene>
<dbReference type="Gene3D" id="3.20.20.150">
    <property type="entry name" value="Divalent-metal-dependent TIM barrel enzymes"/>
    <property type="match status" value="1"/>
</dbReference>
<dbReference type="InterPro" id="IPR050312">
    <property type="entry name" value="IolE/XylAMocC-like"/>
</dbReference>
<proteinExistence type="predicted"/>
<dbReference type="Pfam" id="PF01261">
    <property type="entry name" value="AP_endonuc_2"/>
    <property type="match status" value="1"/>
</dbReference>
<dbReference type="AlphaFoldDB" id="A0A6G8Q134"/>
<evidence type="ECO:0000313" key="4">
    <source>
        <dbReference type="Proteomes" id="UP000502706"/>
    </source>
</evidence>
<feature type="domain" description="Xylose isomerase-like TIM barrel" evidence="2">
    <location>
        <begin position="13"/>
        <end position="229"/>
    </location>
</feature>